<dbReference type="Pfam" id="PF00072">
    <property type="entry name" value="Response_reg"/>
    <property type="match status" value="2"/>
</dbReference>
<feature type="compositionally biased region" description="Basic and acidic residues" evidence="10">
    <location>
        <begin position="587"/>
        <end position="601"/>
    </location>
</feature>
<evidence type="ECO:0000256" key="2">
    <source>
        <dbReference type="ARBA" id="ARBA00012438"/>
    </source>
</evidence>
<dbReference type="CDD" id="cd16922">
    <property type="entry name" value="HATPase_EvgS-ArcB-TorS-like"/>
    <property type="match status" value="1"/>
</dbReference>
<dbReference type="FunFam" id="3.30.565.10:FF:000037">
    <property type="entry name" value="Hybrid sensor histidine kinase/response regulator"/>
    <property type="match status" value="1"/>
</dbReference>
<dbReference type="Pfam" id="PF08448">
    <property type="entry name" value="PAS_4"/>
    <property type="match status" value="1"/>
</dbReference>
<dbReference type="SUPFAM" id="SSF47384">
    <property type="entry name" value="Homodimeric domain of signal transducing histidine kinase"/>
    <property type="match status" value="2"/>
</dbReference>
<proteinExistence type="predicted"/>
<evidence type="ECO:0000313" key="13">
    <source>
        <dbReference type="EMBL" id="OWQ92135.1"/>
    </source>
</evidence>
<evidence type="ECO:0000259" key="12">
    <source>
        <dbReference type="PROSITE" id="PS50110"/>
    </source>
</evidence>
<evidence type="ECO:0000256" key="6">
    <source>
        <dbReference type="ARBA" id="ARBA00022777"/>
    </source>
</evidence>
<keyword evidence="6" id="KW-0418">Kinase</keyword>
<dbReference type="EMBL" id="NIOF01000002">
    <property type="protein sequence ID" value="OWQ92135.1"/>
    <property type="molecule type" value="Genomic_DNA"/>
</dbReference>
<dbReference type="CDD" id="cd17580">
    <property type="entry name" value="REC_2_DhkD-like"/>
    <property type="match status" value="1"/>
</dbReference>
<dbReference type="PANTHER" id="PTHR43547:SF2">
    <property type="entry name" value="HYBRID SIGNAL TRANSDUCTION HISTIDINE KINASE C"/>
    <property type="match status" value="1"/>
</dbReference>
<comment type="caution">
    <text evidence="13">The sequence shown here is derived from an EMBL/GenBank/DDBJ whole genome shotgun (WGS) entry which is preliminary data.</text>
</comment>
<evidence type="ECO:0000256" key="1">
    <source>
        <dbReference type="ARBA" id="ARBA00000085"/>
    </source>
</evidence>
<feature type="domain" description="Histidine kinase" evidence="11">
    <location>
        <begin position="363"/>
        <end position="582"/>
    </location>
</feature>
<dbReference type="InterPro" id="IPR029016">
    <property type="entry name" value="GAF-like_dom_sf"/>
</dbReference>
<evidence type="ECO:0000256" key="3">
    <source>
        <dbReference type="ARBA" id="ARBA00022553"/>
    </source>
</evidence>
<dbReference type="Pfam" id="PF00512">
    <property type="entry name" value="HisKA"/>
    <property type="match status" value="2"/>
</dbReference>
<dbReference type="SUPFAM" id="SSF52172">
    <property type="entry name" value="CheY-like"/>
    <property type="match status" value="2"/>
</dbReference>
<keyword evidence="14" id="KW-1185">Reference proteome</keyword>
<dbReference type="Gene3D" id="1.10.287.130">
    <property type="match status" value="2"/>
</dbReference>
<keyword evidence="7" id="KW-0067">ATP-binding</keyword>
<feature type="modified residue" description="4-aspartylphosphate" evidence="9">
    <location>
        <position position="1219"/>
    </location>
</feature>
<feature type="domain" description="Response regulatory" evidence="12">
    <location>
        <begin position="655"/>
        <end position="770"/>
    </location>
</feature>
<keyword evidence="3 9" id="KW-0597">Phosphoprotein</keyword>
<dbReference type="SUPFAM" id="SSF55785">
    <property type="entry name" value="PYP-like sensor domain (PAS domain)"/>
    <property type="match status" value="2"/>
</dbReference>
<name>A0A246JHU2_9BURK</name>
<dbReference type="InterPro" id="IPR036890">
    <property type="entry name" value="HATPase_C_sf"/>
</dbReference>
<keyword evidence="8" id="KW-0902">Two-component regulatory system</keyword>
<reference evidence="13 14" key="1">
    <citation type="journal article" date="2008" name="Int. J. Syst. Evol. Microbiol.">
        <title>Description of Roseateles aquatilis sp. nov. and Roseateles terrae sp. nov., in the class Betaproteobacteria, and emended description of the genus Roseateles.</title>
        <authorList>
            <person name="Gomila M."/>
            <person name="Bowien B."/>
            <person name="Falsen E."/>
            <person name="Moore E.R."/>
            <person name="Lalucat J."/>
        </authorList>
    </citation>
    <scope>NUCLEOTIDE SEQUENCE [LARGE SCALE GENOMIC DNA]</scope>
    <source>
        <strain evidence="13 14">CCUG 48205</strain>
    </source>
</reference>
<dbReference type="EC" id="2.7.13.3" evidence="2"/>
<sequence length="1287" mass="141783">MSPAAAGDASPGRAAPQWRHFLDGGGEVGERLRGLDWQATPLGPPDGWPQALKTVVRMMLDSRYAMWMAWGESMTFLCNDAYLPTLGMKREWALGARSERVWSEIWDAAYSRIRHVLTHGEATWDEGLLLFLERSGFREETYHTFSYSPVYDDTLRVNGMLCVVTEVTDRVIGERRLRVLRDLAARTVGADQADECARRTCEVLGEFPLDLPVAALYLTEPGGRSVRRAGCAGERSAAQLPQRLNLDDAPSGWPLRALYDAETTQELPSLTALGLDLDLPPWPEPVERAVLLPLKSPGAELAGFLVAGLSPRRPDDEAYRGFLQLVAGQIAAALADAAAYEAERRRAESLAALDRAKTAFFSNVSHEFRTPLTLMLGPLEELITTPDLSAAQRERLSLVLRNAGRLRRLVNTLLDFSRIEAGRAQARYQATELAVLTRDLASTFRSAMERAGLVFEVDCQSLGQPAYVDREMWEKVVLNLLSNAFKFTIDGQVTVRLRPQGHDPRQAVLEVADTGVGIPADELPRLFERFHRVAGVEGRTHEGSGIGLALVQELVKLHGGRIDVASVQGEGTLFRVTVPLGRDHLPADRVEPERETARRGAETAPSTTGARAFVEEALRWLPAHDAGREAVDTRRIEAGAIDAADLRFAPTFGARVLLADDNADMRDYVRDLLAPYYAVETVSDGLQALQAARREPPDLILSDVMMPRLDGLALLGAIRADTRLVGVPVVLLSARAGEDARIEGLDAGADDYMTKPFSARELLARLGALLELRRMRQAAEEAFRLRTAQFETLLNEAPMGVFLVGHEAGVLRVREANPTARATFGASHELIGARFDDLVERQWGHPLSDQIVSLFQRTLETGDPYYTPEFIQARTDRGATEAYEWQINRIPLPDGTPGVVCYFREISAHLRARRRLEDADRQKDQFLAMLAHELRNPIAPIRSAGDVLSRLGLPDDRSRKMVDIIRRQVDTLTRLVDDLLDVSRITQGRVELQCGPVALSEVVAQAVETAEPLMRDRRHRFSVTTGRPLRVRGDLARLVQCVANLLTNAAKYTDPHGRIHLTVSETRGEDGGPGMATIAVMDDGMGIPPELQVTMFDLFVQGDRTLDRSQGGLGIGLSLVKRLIEMHGGSVSAFSEGLGRGARFELRLPLLVAEPSDERVEAVPRLLPRRILVVDDNADAAASLAMILAMEGHEVTQVHSGPEALRFLERGRVDVALLDIGLPGMSGYELAQRIRAHPAWRALRLVALTGYGQAEDRQRTAEAGFDAHLVKPADPGDLARALAPDWR</sequence>
<dbReference type="Gene3D" id="3.30.565.10">
    <property type="entry name" value="Histidine kinase-like ATPase, C-terminal domain"/>
    <property type="match status" value="2"/>
</dbReference>
<dbReference type="SMART" id="SM00388">
    <property type="entry name" value="HisKA"/>
    <property type="match status" value="2"/>
</dbReference>
<feature type="domain" description="Histidine kinase" evidence="11">
    <location>
        <begin position="929"/>
        <end position="1152"/>
    </location>
</feature>
<feature type="compositionally biased region" description="Low complexity" evidence="10">
    <location>
        <begin position="1"/>
        <end position="16"/>
    </location>
</feature>
<feature type="domain" description="Response regulatory" evidence="12">
    <location>
        <begin position="1170"/>
        <end position="1286"/>
    </location>
</feature>
<dbReference type="InterPro" id="IPR013656">
    <property type="entry name" value="PAS_4"/>
</dbReference>
<dbReference type="SMART" id="SM00448">
    <property type="entry name" value="REC"/>
    <property type="match status" value="2"/>
</dbReference>
<dbReference type="CDD" id="cd17574">
    <property type="entry name" value="REC_OmpR"/>
    <property type="match status" value="1"/>
</dbReference>
<evidence type="ECO:0000256" key="10">
    <source>
        <dbReference type="SAM" id="MobiDB-lite"/>
    </source>
</evidence>
<dbReference type="InterPro" id="IPR035965">
    <property type="entry name" value="PAS-like_dom_sf"/>
</dbReference>
<dbReference type="FunFam" id="1.10.287.130:FF:000045">
    <property type="entry name" value="Two-component system sensor histidine kinase/response regulator"/>
    <property type="match status" value="1"/>
</dbReference>
<evidence type="ECO:0000256" key="7">
    <source>
        <dbReference type="ARBA" id="ARBA00022840"/>
    </source>
</evidence>
<evidence type="ECO:0000256" key="9">
    <source>
        <dbReference type="PROSITE-ProRule" id="PRU00169"/>
    </source>
</evidence>
<dbReference type="InterPro" id="IPR005467">
    <property type="entry name" value="His_kinase_dom"/>
</dbReference>
<dbReference type="GO" id="GO:0005524">
    <property type="term" value="F:ATP binding"/>
    <property type="evidence" value="ECO:0007669"/>
    <property type="project" value="UniProtKB-KW"/>
</dbReference>
<dbReference type="Gene3D" id="3.40.50.2300">
    <property type="match status" value="2"/>
</dbReference>
<feature type="modified residue" description="4-aspartylphosphate" evidence="9">
    <location>
        <position position="703"/>
    </location>
</feature>
<dbReference type="SUPFAM" id="SSF55781">
    <property type="entry name" value="GAF domain-like"/>
    <property type="match status" value="1"/>
</dbReference>
<dbReference type="Gene3D" id="3.30.450.20">
    <property type="entry name" value="PAS domain"/>
    <property type="match status" value="2"/>
</dbReference>
<comment type="catalytic activity">
    <reaction evidence="1">
        <text>ATP + protein L-histidine = ADP + protein N-phospho-L-histidine.</text>
        <dbReference type="EC" id="2.7.13.3"/>
    </reaction>
</comment>
<evidence type="ECO:0000256" key="4">
    <source>
        <dbReference type="ARBA" id="ARBA00022679"/>
    </source>
</evidence>
<dbReference type="RefSeq" id="WP_088384068.1">
    <property type="nucleotide sequence ID" value="NZ_NIOF01000002.1"/>
</dbReference>
<protein>
    <recommendedName>
        <fullName evidence="2">histidine kinase</fullName>
        <ecNumber evidence="2">2.7.13.3</ecNumber>
    </recommendedName>
</protein>
<keyword evidence="5" id="KW-0547">Nucleotide-binding</keyword>
<dbReference type="SMART" id="SM00091">
    <property type="entry name" value="PAS"/>
    <property type="match status" value="2"/>
</dbReference>
<dbReference type="InterPro" id="IPR003594">
    <property type="entry name" value="HATPase_dom"/>
</dbReference>
<feature type="region of interest" description="Disordered" evidence="10">
    <location>
        <begin position="587"/>
        <end position="608"/>
    </location>
</feature>
<dbReference type="InterPro" id="IPR003661">
    <property type="entry name" value="HisK_dim/P_dom"/>
</dbReference>
<dbReference type="PRINTS" id="PR00344">
    <property type="entry name" value="BCTRLSENSOR"/>
</dbReference>
<evidence type="ECO:0000256" key="5">
    <source>
        <dbReference type="ARBA" id="ARBA00022741"/>
    </source>
</evidence>
<dbReference type="CDD" id="cd00082">
    <property type="entry name" value="HisKA"/>
    <property type="match status" value="2"/>
</dbReference>
<dbReference type="InterPro" id="IPR011006">
    <property type="entry name" value="CheY-like_superfamily"/>
</dbReference>
<feature type="region of interest" description="Disordered" evidence="10">
    <location>
        <begin position="1"/>
        <end position="20"/>
    </location>
</feature>
<dbReference type="InterPro" id="IPR001789">
    <property type="entry name" value="Sig_transdc_resp-reg_receiver"/>
</dbReference>
<evidence type="ECO:0000259" key="11">
    <source>
        <dbReference type="PROSITE" id="PS50109"/>
    </source>
</evidence>
<accession>A0A246JHU2</accession>
<organism evidence="13 14">
    <name type="scientific">Roseateles aquatilis</name>
    <dbReference type="NCBI Taxonomy" id="431061"/>
    <lineage>
        <taxon>Bacteria</taxon>
        <taxon>Pseudomonadati</taxon>
        <taxon>Pseudomonadota</taxon>
        <taxon>Betaproteobacteria</taxon>
        <taxon>Burkholderiales</taxon>
        <taxon>Sphaerotilaceae</taxon>
        <taxon>Roseateles</taxon>
    </lineage>
</organism>
<dbReference type="InterPro" id="IPR000014">
    <property type="entry name" value="PAS"/>
</dbReference>
<dbReference type="PANTHER" id="PTHR43547">
    <property type="entry name" value="TWO-COMPONENT HISTIDINE KINASE"/>
    <property type="match status" value="1"/>
</dbReference>
<dbReference type="OrthoDB" id="5389366at2"/>
<dbReference type="SMART" id="SM00387">
    <property type="entry name" value="HATPase_c"/>
    <property type="match status" value="2"/>
</dbReference>
<dbReference type="PROSITE" id="PS50110">
    <property type="entry name" value="RESPONSE_REGULATORY"/>
    <property type="match status" value="2"/>
</dbReference>
<dbReference type="InterPro" id="IPR004358">
    <property type="entry name" value="Sig_transdc_His_kin-like_C"/>
</dbReference>
<dbReference type="SUPFAM" id="SSF55874">
    <property type="entry name" value="ATPase domain of HSP90 chaperone/DNA topoisomerase II/histidine kinase"/>
    <property type="match status" value="2"/>
</dbReference>
<dbReference type="InterPro" id="IPR036097">
    <property type="entry name" value="HisK_dim/P_sf"/>
</dbReference>
<keyword evidence="4" id="KW-0808">Transferase</keyword>
<dbReference type="Pfam" id="PF02518">
    <property type="entry name" value="HATPase_c"/>
    <property type="match status" value="2"/>
</dbReference>
<dbReference type="Gene3D" id="3.30.450.40">
    <property type="match status" value="1"/>
</dbReference>
<dbReference type="PROSITE" id="PS50109">
    <property type="entry name" value="HIS_KIN"/>
    <property type="match status" value="2"/>
</dbReference>
<dbReference type="Proteomes" id="UP000197468">
    <property type="component" value="Unassembled WGS sequence"/>
</dbReference>
<gene>
    <name evidence="13" type="ORF">CDN99_07220</name>
</gene>
<evidence type="ECO:0000313" key="14">
    <source>
        <dbReference type="Proteomes" id="UP000197468"/>
    </source>
</evidence>
<evidence type="ECO:0000256" key="8">
    <source>
        <dbReference type="ARBA" id="ARBA00023012"/>
    </source>
</evidence>
<dbReference type="GO" id="GO:0000155">
    <property type="term" value="F:phosphorelay sensor kinase activity"/>
    <property type="evidence" value="ECO:0007669"/>
    <property type="project" value="InterPro"/>
</dbReference>